<dbReference type="RefSeq" id="WP_005544631.1">
    <property type="nucleotide sequence ID" value="NZ_JAMDNA010000007.1"/>
</dbReference>
<feature type="domain" description="Cytidyltransferase-like" evidence="3">
    <location>
        <begin position="6"/>
        <end position="126"/>
    </location>
</feature>
<dbReference type="NCBIfam" id="TIGR00125">
    <property type="entry name" value="cyt_tran_rel"/>
    <property type="match status" value="1"/>
</dbReference>
<protein>
    <submittedName>
        <fullName evidence="5">Adenylyltransferase/cytidyltransferase family protein</fullName>
    </submittedName>
    <submittedName>
        <fullName evidence="4">Putative glycerol-3-phosphate cytidyltransferase</fullName>
    </submittedName>
</protein>
<dbReference type="EMBL" id="HM011508">
    <property type="protein sequence ID" value="ADG29290.1"/>
    <property type="molecule type" value="Genomic_DNA"/>
</dbReference>
<dbReference type="Proteomes" id="UP001527181">
    <property type="component" value="Unassembled WGS sequence"/>
</dbReference>
<keyword evidence="6" id="KW-1185">Reference proteome</keyword>
<evidence type="ECO:0000313" key="5">
    <source>
        <dbReference type="EMBL" id="MCY9759615.1"/>
    </source>
</evidence>
<name>D6QW61_PAEAL</name>
<evidence type="ECO:0000256" key="2">
    <source>
        <dbReference type="ARBA" id="ARBA00022695"/>
    </source>
</evidence>
<accession>D6QW61</accession>
<dbReference type="SUPFAM" id="SSF52374">
    <property type="entry name" value="Nucleotidylyl transferase"/>
    <property type="match status" value="1"/>
</dbReference>
<proteinExistence type="predicted"/>
<dbReference type="GeneID" id="94488381"/>
<evidence type="ECO:0000259" key="3">
    <source>
        <dbReference type="Pfam" id="PF01467"/>
    </source>
</evidence>
<dbReference type="InterPro" id="IPR014729">
    <property type="entry name" value="Rossmann-like_a/b/a_fold"/>
</dbReference>
<evidence type="ECO:0000256" key="1">
    <source>
        <dbReference type="ARBA" id="ARBA00022679"/>
    </source>
</evidence>
<reference evidence="4" key="2">
    <citation type="journal article" date="2010" name="Glycobiology">
        <title>Protein tyrosine O-glycosylation--a rather unexplored prokaryotic glycosylation system.</title>
        <authorList>
            <person name="Zarschler K."/>
            <person name="Janesch B."/>
            <person name="Pabst M."/>
            <person name="Altmann F."/>
            <person name="Messner P."/>
            <person name="Schaeffer C."/>
        </authorList>
    </citation>
    <scope>NUCLEOTIDE SEQUENCE</scope>
    <source>
        <strain evidence="4">CCM 2051</strain>
    </source>
</reference>
<reference evidence="5 6" key="3">
    <citation type="submission" date="2022-05" db="EMBL/GenBank/DDBJ databases">
        <title>Genome Sequencing of Bee-Associated Microbes.</title>
        <authorList>
            <person name="Dunlap C."/>
        </authorList>
    </citation>
    <scope>NUCLEOTIDE SEQUENCE [LARGE SCALE GENOMIC DNA]</scope>
    <source>
        <strain evidence="5 6">NRRL B-04010</strain>
    </source>
</reference>
<dbReference type="InterPro" id="IPR050385">
    <property type="entry name" value="Archaeal_FAD_synthase"/>
</dbReference>
<reference evidence="4" key="1">
    <citation type="journal article" date="2009" name="Appl. Environ. Microbiol.">
        <title>Construction of a gene knockout system for application in Paenibacillus alvei CCM 2051T, exemplified by the S-layer glycan biosynthesis initiation enzyme WsfP.</title>
        <authorList>
            <person name="Zarschler K."/>
            <person name="Janesch B."/>
            <person name="Zayni S."/>
            <person name="Schaffer C."/>
            <person name="Messner P."/>
        </authorList>
    </citation>
    <scope>NUCLEOTIDE SEQUENCE</scope>
    <source>
        <strain evidence="4">CCM 2051</strain>
    </source>
</reference>
<dbReference type="Pfam" id="PF01467">
    <property type="entry name" value="CTP_transf_like"/>
    <property type="match status" value="1"/>
</dbReference>
<sequence length="139" mass="16298">MIIGYTSGVYDLFHIGHLNLLKNASALCDRLVVGVSTDDLVSYKHKKSVIPFNERMEIVRSIKYVDAVIPQETLDKMEVWRKIKFDVIFVGDDWYENNRWKEYEQQFQEVGVKIIYFPYTKGTSSTLLNETLIKLRNDL</sequence>
<keyword evidence="2 5" id="KW-0548">Nucleotidyltransferase</keyword>
<evidence type="ECO:0000313" key="4">
    <source>
        <dbReference type="EMBL" id="ADG29290.1"/>
    </source>
</evidence>
<dbReference type="PANTHER" id="PTHR43793:SF1">
    <property type="entry name" value="FAD SYNTHASE"/>
    <property type="match status" value="1"/>
</dbReference>
<organism evidence="4">
    <name type="scientific">Paenibacillus alvei</name>
    <name type="common">Bacillus alvei</name>
    <dbReference type="NCBI Taxonomy" id="44250"/>
    <lineage>
        <taxon>Bacteria</taxon>
        <taxon>Bacillati</taxon>
        <taxon>Bacillota</taxon>
        <taxon>Bacilli</taxon>
        <taxon>Bacillales</taxon>
        <taxon>Paenibacillaceae</taxon>
        <taxon>Paenibacillus</taxon>
    </lineage>
</organism>
<gene>
    <name evidence="4" type="primary">tagD</name>
    <name evidence="5" type="ORF">M5X12_03400</name>
</gene>
<keyword evidence="1 4" id="KW-0808">Transferase</keyword>
<dbReference type="PANTHER" id="PTHR43793">
    <property type="entry name" value="FAD SYNTHASE"/>
    <property type="match status" value="1"/>
</dbReference>
<evidence type="ECO:0000313" key="6">
    <source>
        <dbReference type="Proteomes" id="UP001527181"/>
    </source>
</evidence>
<dbReference type="AlphaFoldDB" id="D6QW61"/>
<dbReference type="EMBL" id="JAMDNP010000005">
    <property type="protein sequence ID" value="MCY9759615.1"/>
    <property type="molecule type" value="Genomic_DNA"/>
</dbReference>
<dbReference type="GO" id="GO:0016779">
    <property type="term" value="F:nucleotidyltransferase activity"/>
    <property type="evidence" value="ECO:0007669"/>
    <property type="project" value="UniProtKB-KW"/>
</dbReference>
<dbReference type="InterPro" id="IPR004821">
    <property type="entry name" value="Cyt_trans-like"/>
</dbReference>
<dbReference type="Gene3D" id="3.40.50.620">
    <property type="entry name" value="HUPs"/>
    <property type="match status" value="1"/>
</dbReference>